<protein>
    <recommendedName>
        <fullName evidence="9">GDSL esterase/lipase</fullName>
    </recommendedName>
</protein>
<dbReference type="GO" id="GO:0016042">
    <property type="term" value="P:lipid catabolic process"/>
    <property type="evidence" value="ECO:0007669"/>
    <property type="project" value="UniProtKB-KW"/>
</dbReference>
<dbReference type="EMBL" id="JAHRHJ020000001">
    <property type="protein sequence ID" value="KAH9330655.1"/>
    <property type="molecule type" value="Genomic_DNA"/>
</dbReference>
<evidence type="ECO:0000256" key="1">
    <source>
        <dbReference type="ARBA" id="ARBA00004613"/>
    </source>
</evidence>
<dbReference type="PANTHER" id="PTHR45650">
    <property type="entry name" value="GDSL-LIKE LIPASE/ACYLHYDROLASE-RELATED"/>
    <property type="match status" value="1"/>
</dbReference>
<keyword evidence="8" id="KW-1185">Reference proteome</keyword>
<dbReference type="InterPro" id="IPR036514">
    <property type="entry name" value="SGNH_hydro_sf"/>
</dbReference>
<dbReference type="AlphaFoldDB" id="A0AA38GZY6"/>
<feature type="non-terminal residue" evidence="7">
    <location>
        <position position="1"/>
    </location>
</feature>
<sequence length="166" mass="18498">IGNNNYLSKTLAKANYPWYGIDYGNGMPTGRFSNGRTISDIVAEKLGLAVPAAYMSPSTNEDVALKQGVNYASGGGGILNETGWLFIQRLSLSRQIELFEGTKFMLTKKFGEERTEKFLRDSVYLIAIGSNDYINNYLLPVAADAWKYSPDDFSDYLISTLRHQLT</sequence>
<comment type="caution">
    <text evidence="7">The sequence shown here is derived from an EMBL/GenBank/DDBJ whole genome shotgun (WGS) entry which is preliminary data.</text>
</comment>
<organism evidence="7 8">
    <name type="scientific">Taxus chinensis</name>
    <name type="common">Chinese yew</name>
    <name type="synonym">Taxus wallichiana var. chinensis</name>
    <dbReference type="NCBI Taxonomy" id="29808"/>
    <lineage>
        <taxon>Eukaryota</taxon>
        <taxon>Viridiplantae</taxon>
        <taxon>Streptophyta</taxon>
        <taxon>Embryophyta</taxon>
        <taxon>Tracheophyta</taxon>
        <taxon>Spermatophyta</taxon>
        <taxon>Pinopsida</taxon>
        <taxon>Pinidae</taxon>
        <taxon>Conifers II</taxon>
        <taxon>Cupressales</taxon>
        <taxon>Taxaceae</taxon>
        <taxon>Taxus</taxon>
    </lineage>
</organism>
<dbReference type="Gene3D" id="3.40.50.1110">
    <property type="entry name" value="SGNH hydrolase"/>
    <property type="match status" value="1"/>
</dbReference>
<dbReference type="OMA" id="HAINAWT"/>
<feature type="non-terminal residue" evidence="7">
    <location>
        <position position="166"/>
    </location>
</feature>
<keyword evidence="4" id="KW-0732">Signal</keyword>
<evidence type="ECO:0000256" key="4">
    <source>
        <dbReference type="ARBA" id="ARBA00022729"/>
    </source>
</evidence>
<evidence type="ECO:0000313" key="8">
    <source>
        <dbReference type="Proteomes" id="UP000824469"/>
    </source>
</evidence>
<dbReference type="Pfam" id="PF00657">
    <property type="entry name" value="Lipase_GDSL"/>
    <property type="match status" value="1"/>
</dbReference>
<gene>
    <name evidence="7" type="ORF">KI387_002763</name>
</gene>
<reference evidence="7 8" key="1">
    <citation type="journal article" date="2021" name="Nat. Plants">
        <title>The Taxus genome provides insights into paclitaxel biosynthesis.</title>
        <authorList>
            <person name="Xiong X."/>
            <person name="Gou J."/>
            <person name="Liao Q."/>
            <person name="Li Y."/>
            <person name="Zhou Q."/>
            <person name="Bi G."/>
            <person name="Li C."/>
            <person name="Du R."/>
            <person name="Wang X."/>
            <person name="Sun T."/>
            <person name="Guo L."/>
            <person name="Liang H."/>
            <person name="Lu P."/>
            <person name="Wu Y."/>
            <person name="Zhang Z."/>
            <person name="Ro D.K."/>
            <person name="Shang Y."/>
            <person name="Huang S."/>
            <person name="Yan J."/>
        </authorList>
    </citation>
    <scope>NUCLEOTIDE SEQUENCE [LARGE SCALE GENOMIC DNA]</scope>
    <source>
        <strain evidence="7">Ta-2019</strain>
    </source>
</reference>
<evidence type="ECO:0000256" key="5">
    <source>
        <dbReference type="ARBA" id="ARBA00022801"/>
    </source>
</evidence>
<keyword evidence="5" id="KW-0378">Hydrolase</keyword>
<comment type="similarity">
    <text evidence="2">Belongs to the 'GDSL' lipolytic enzyme family.</text>
</comment>
<comment type="subcellular location">
    <subcellularLocation>
        <location evidence="1">Secreted</location>
    </subcellularLocation>
</comment>
<evidence type="ECO:0008006" key="9">
    <source>
        <dbReference type="Google" id="ProtNLM"/>
    </source>
</evidence>
<keyword evidence="6" id="KW-0442">Lipid degradation</keyword>
<keyword evidence="3" id="KW-0964">Secreted</keyword>
<dbReference type="InterPro" id="IPR001087">
    <property type="entry name" value="GDSL"/>
</dbReference>
<evidence type="ECO:0000256" key="2">
    <source>
        <dbReference type="ARBA" id="ARBA00008668"/>
    </source>
</evidence>
<keyword evidence="6" id="KW-0443">Lipid metabolism</keyword>
<evidence type="ECO:0000256" key="6">
    <source>
        <dbReference type="ARBA" id="ARBA00022963"/>
    </source>
</evidence>
<name>A0AA38GZY6_TAXCH</name>
<proteinExistence type="inferred from homology"/>
<evidence type="ECO:0000256" key="3">
    <source>
        <dbReference type="ARBA" id="ARBA00022525"/>
    </source>
</evidence>
<dbReference type="GO" id="GO:0016788">
    <property type="term" value="F:hydrolase activity, acting on ester bonds"/>
    <property type="evidence" value="ECO:0007669"/>
    <property type="project" value="InterPro"/>
</dbReference>
<evidence type="ECO:0000313" key="7">
    <source>
        <dbReference type="EMBL" id="KAH9330655.1"/>
    </source>
</evidence>
<accession>A0AA38GZY6</accession>
<dbReference type="InterPro" id="IPR051238">
    <property type="entry name" value="GDSL_esterase/lipase"/>
</dbReference>
<dbReference type="Proteomes" id="UP000824469">
    <property type="component" value="Unassembled WGS sequence"/>
</dbReference>
<dbReference type="GO" id="GO:0005576">
    <property type="term" value="C:extracellular region"/>
    <property type="evidence" value="ECO:0007669"/>
    <property type="project" value="UniProtKB-SubCell"/>
</dbReference>
<dbReference type="PANTHER" id="PTHR45650:SF16">
    <property type="entry name" value="OS02G0732800 PROTEIN"/>
    <property type="match status" value="1"/>
</dbReference>